<evidence type="ECO:0000256" key="2">
    <source>
        <dbReference type="ARBA" id="ARBA00022723"/>
    </source>
</evidence>
<dbReference type="SMART" id="SM00849">
    <property type="entry name" value="Lactamase_B"/>
    <property type="match status" value="1"/>
</dbReference>
<dbReference type="EMBL" id="FOLY01000010">
    <property type="protein sequence ID" value="SFC91097.1"/>
    <property type="molecule type" value="Genomic_DNA"/>
</dbReference>
<dbReference type="Pfam" id="PF07521">
    <property type="entry name" value="RMMBL"/>
    <property type="match status" value="1"/>
</dbReference>
<dbReference type="GO" id="GO:0003723">
    <property type="term" value="F:RNA binding"/>
    <property type="evidence" value="ECO:0007669"/>
    <property type="project" value="UniProtKB-KW"/>
</dbReference>
<dbReference type="InterPro" id="IPR011108">
    <property type="entry name" value="RMMBL"/>
</dbReference>
<keyword evidence="9" id="KW-1185">Reference proteome</keyword>
<dbReference type="Pfam" id="PF00753">
    <property type="entry name" value="Lactamase_B"/>
    <property type="match status" value="1"/>
</dbReference>
<dbReference type="Gene3D" id="3.40.50.10710">
    <property type="entry name" value="Metallo-hydrolase/oxidoreductase"/>
    <property type="match status" value="1"/>
</dbReference>
<name>A0A1I1N0D7_9GAMM</name>
<evidence type="ECO:0000256" key="5">
    <source>
        <dbReference type="ARBA" id="ARBA00022839"/>
    </source>
</evidence>
<dbReference type="PANTHER" id="PTHR43694:SF1">
    <property type="entry name" value="RIBONUCLEASE J"/>
    <property type="match status" value="1"/>
</dbReference>
<keyword evidence="3" id="KW-0378">Hydrolase</keyword>
<keyword evidence="2" id="KW-0479">Metal-binding</keyword>
<dbReference type="SUPFAM" id="SSF56281">
    <property type="entry name" value="Metallo-hydrolase/oxidoreductase"/>
    <property type="match status" value="1"/>
</dbReference>
<accession>A0A1I1N0D7</accession>
<evidence type="ECO:0000256" key="4">
    <source>
        <dbReference type="ARBA" id="ARBA00022833"/>
    </source>
</evidence>
<dbReference type="OrthoDB" id="9803916at2"/>
<keyword evidence="6" id="KW-0694">RNA-binding</keyword>
<dbReference type="InterPro" id="IPR055132">
    <property type="entry name" value="RNase_J_b_CASP"/>
</dbReference>
<dbReference type="GO" id="GO:0046872">
    <property type="term" value="F:metal ion binding"/>
    <property type="evidence" value="ECO:0007669"/>
    <property type="project" value="UniProtKB-KW"/>
</dbReference>
<protein>
    <submittedName>
        <fullName evidence="8">Ribonuclease J</fullName>
    </submittedName>
</protein>
<organism evidence="8 9">
    <name type="scientific">Kushneria avicenniae</name>
    <dbReference type="NCBI Taxonomy" id="402385"/>
    <lineage>
        <taxon>Bacteria</taxon>
        <taxon>Pseudomonadati</taxon>
        <taxon>Pseudomonadota</taxon>
        <taxon>Gammaproteobacteria</taxon>
        <taxon>Oceanospirillales</taxon>
        <taxon>Halomonadaceae</taxon>
        <taxon>Kushneria</taxon>
    </lineage>
</organism>
<evidence type="ECO:0000313" key="9">
    <source>
        <dbReference type="Proteomes" id="UP000199046"/>
    </source>
</evidence>
<evidence type="ECO:0000256" key="3">
    <source>
        <dbReference type="ARBA" id="ARBA00022801"/>
    </source>
</evidence>
<dbReference type="Pfam" id="PF22505">
    <property type="entry name" value="RNase_J_b_CASP"/>
    <property type="match status" value="1"/>
</dbReference>
<dbReference type="AlphaFoldDB" id="A0A1I1N0D7"/>
<keyword evidence="1" id="KW-0540">Nuclease</keyword>
<evidence type="ECO:0000313" key="8">
    <source>
        <dbReference type="EMBL" id="SFC91097.1"/>
    </source>
</evidence>
<sequence length="548" mass="60709">MDQTRVQVRPRRRSEIEILPLGGCGEIGMNLMLYGFQSRWLVVDCGMALRQDLPDTPLQIPDVSSLATLGIRPEAIVITHGHEDHLGALGWLWPRFGCPIYATPLAAGIARQKLVEQGLATDAIRVFKPGARFDAGPFSVQSINVAHSIPESVSLLLEVDRHRILHTGDWKIDPNPILGATTREQDFTRIAPVDLVVGDSTNAMVEEHSRSEGDVATTLERLIEGCKGRVVVSCFASNLARILAAGLAARRHRRRIALLGRAMEKMVRLGRELGYLADFPDTVPLSDIGYLPPDEILILATGSQGESRAALSRLAANQHSALEIEAGDCIIFSSRAIPGNERAVTRLQQAFTHRGAHVFSDETHPGLHASGHPGQDELLSLYRWVRPAHLLPVHGETLHQQAHCAIADSLGIKSTILPINGQWLRWNGKRMMTEEILTLSPVIISQRKRARKPSHRQNDTIIVLPVIHQIDKGQWQRVGRMLIDSQVDAFVDEETLGDWVDITLEGITARTSVELSHLLEELANHWLGEQLRQSSRVTIDIVDTTLQR</sequence>
<dbReference type="InterPro" id="IPR042173">
    <property type="entry name" value="RNase_J_2"/>
</dbReference>
<reference evidence="9" key="1">
    <citation type="submission" date="2016-10" db="EMBL/GenBank/DDBJ databases">
        <authorList>
            <person name="Varghese N."/>
            <person name="Submissions S."/>
        </authorList>
    </citation>
    <scope>NUCLEOTIDE SEQUENCE [LARGE SCALE GENOMIC DNA]</scope>
    <source>
        <strain evidence="9">DSM 23439</strain>
    </source>
</reference>
<dbReference type="InterPro" id="IPR036866">
    <property type="entry name" value="RibonucZ/Hydroxyglut_hydro"/>
</dbReference>
<dbReference type="PANTHER" id="PTHR43694">
    <property type="entry name" value="RIBONUCLEASE J"/>
    <property type="match status" value="1"/>
</dbReference>
<keyword evidence="4" id="KW-0862">Zinc</keyword>
<proteinExistence type="predicted"/>
<dbReference type="Gene3D" id="3.60.15.10">
    <property type="entry name" value="Ribonuclease Z/Hydroxyacylglutathione hydrolase-like"/>
    <property type="match status" value="1"/>
</dbReference>
<dbReference type="InterPro" id="IPR001279">
    <property type="entry name" value="Metallo-B-lactamas"/>
</dbReference>
<evidence type="ECO:0000256" key="1">
    <source>
        <dbReference type="ARBA" id="ARBA00022722"/>
    </source>
</evidence>
<gene>
    <name evidence="8" type="ORF">SAMN05421848_3259</name>
</gene>
<dbReference type="CDD" id="cd07714">
    <property type="entry name" value="RNaseJ_MBL-fold"/>
    <property type="match status" value="1"/>
</dbReference>
<feature type="domain" description="Metallo-beta-lactamase" evidence="7">
    <location>
        <begin position="28"/>
        <end position="219"/>
    </location>
</feature>
<dbReference type="RefSeq" id="WP_090136176.1">
    <property type="nucleotide sequence ID" value="NZ_FOLY01000010.1"/>
</dbReference>
<evidence type="ECO:0000256" key="6">
    <source>
        <dbReference type="ARBA" id="ARBA00022884"/>
    </source>
</evidence>
<dbReference type="STRING" id="402385.SAMN05421848_3259"/>
<dbReference type="GO" id="GO:0004527">
    <property type="term" value="F:exonuclease activity"/>
    <property type="evidence" value="ECO:0007669"/>
    <property type="project" value="UniProtKB-KW"/>
</dbReference>
<keyword evidence="5" id="KW-0269">Exonuclease</keyword>
<evidence type="ECO:0000259" key="7">
    <source>
        <dbReference type="SMART" id="SM00849"/>
    </source>
</evidence>
<dbReference type="Proteomes" id="UP000199046">
    <property type="component" value="Unassembled WGS sequence"/>
</dbReference>